<comment type="caution">
    <text evidence="2">The sequence shown here is derived from an EMBL/GenBank/DDBJ whole genome shotgun (WGS) entry which is preliminary data.</text>
</comment>
<keyword evidence="1" id="KW-0472">Membrane</keyword>
<protein>
    <submittedName>
        <fullName evidence="2">Uncharacterized protein</fullName>
    </submittedName>
</protein>
<feature type="transmembrane region" description="Helical" evidence="1">
    <location>
        <begin position="59"/>
        <end position="81"/>
    </location>
</feature>
<reference evidence="2" key="1">
    <citation type="journal article" date="2019" name="bioRxiv">
        <title>The Genome of the Zebra Mussel, Dreissena polymorpha: A Resource for Invasive Species Research.</title>
        <authorList>
            <person name="McCartney M.A."/>
            <person name="Auch B."/>
            <person name="Kono T."/>
            <person name="Mallez S."/>
            <person name="Zhang Y."/>
            <person name="Obille A."/>
            <person name="Becker A."/>
            <person name="Abrahante J.E."/>
            <person name="Garbe J."/>
            <person name="Badalamenti J.P."/>
            <person name="Herman A."/>
            <person name="Mangelson H."/>
            <person name="Liachko I."/>
            <person name="Sullivan S."/>
            <person name="Sone E.D."/>
            <person name="Koren S."/>
            <person name="Silverstein K.A.T."/>
            <person name="Beckman K.B."/>
            <person name="Gohl D.M."/>
        </authorList>
    </citation>
    <scope>NUCLEOTIDE SEQUENCE</scope>
    <source>
        <strain evidence="2">Duluth1</strain>
        <tissue evidence="2">Whole animal</tissue>
    </source>
</reference>
<evidence type="ECO:0000256" key="1">
    <source>
        <dbReference type="SAM" id="Phobius"/>
    </source>
</evidence>
<reference evidence="2" key="2">
    <citation type="submission" date="2020-11" db="EMBL/GenBank/DDBJ databases">
        <authorList>
            <person name="McCartney M.A."/>
            <person name="Auch B."/>
            <person name="Kono T."/>
            <person name="Mallez S."/>
            <person name="Becker A."/>
            <person name="Gohl D.M."/>
            <person name="Silverstein K.A.T."/>
            <person name="Koren S."/>
            <person name="Bechman K.B."/>
            <person name="Herman A."/>
            <person name="Abrahante J.E."/>
            <person name="Garbe J."/>
        </authorList>
    </citation>
    <scope>NUCLEOTIDE SEQUENCE</scope>
    <source>
        <strain evidence="2">Duluth1</strain>
        <tissue evidence="2">Whole animal</tissue>
    </source>
</reference>
<evidence type="ECO:0000313" key="3">
    <source>
        <dbReference type="Proteomes" id="UP000828390"/>
    </source>
</evidence>
<sequence>MAEAIALVIGCKHKAVTLTNVQHARTYARTHARTKHCVVDLYLWASRFFVEPTYGELDIFVTIGGFVYVVRVRLVWSLVVFRSKNCTILKWRGWCWRCYGD</sequence>
<evidence type="ECO:0000313" key="2">
    <source>
        <dbReference type="EMBL" id="KAH3772094.1"/>
    </source>
</evidence>
<keyword evidence="3" id="KW-1185">Reference proteome</keyword>
<dbReference type="Proteomes" id="UP000828390">
    <property type="component" value="Unassembled WGS sequence"/>
</dbReference>
<gene>
    <name evidence="2" type="ORF">DPMN_173429</name>
</gene>
<keyword evidence="1" id="KW-1133">Transmembrane helix</keyword>
<accession>A0A9D4E4L7</accession>
<keyword evidence="1" id="KW-0812">Transmembrane</keyword>
<organism evidence="2 3">
    <name type="scientific">Dreissena polymorpha</name>
    <name type="common">Zebra mussel</name>
    <name type="synonym">Mytilus polymorpha</name>
    <dbReference type="NCBI Taxonomy" id="45954"/>
    <lineage>
        <taxon>Eukaryota</taxon>
        <taxon>Metazoa</taxon>
        <taxon>Spiralia</taxon>
        <taxon>Lophotrochozoa</taxon>
        <taxon>Mollusca</taxon>
        <taxon>Bivalvia</taxon>
        <taxon>Autobranchia</taxon>
        <taxon>Heteroconchia</taxon>
        <taxon>Euheterodonta</taxon>
        <taxon>Imparidentia</taxon>
        <taxon>Neoheterodontei</taxon>
        <taxon>Myida</taxon>
        <taxon>Dreissenoidea</taxon>
        <taxon>Dreissenidae</taxon>
        <taxon>Dreissena</taxon>
    </lineage>
</organism>
<name>A0A9D4E4L7_DREPO</name>
<dbReference type="EMBL" id="JAIWYP010000009">
    <property type="protein sequence ID" value="KAH3772094.1"/>
    <property type="molecule type" value="Genomic_DNA"/>
</dbReference>
<proteinExistence type="predicted"/>
<dbReference type="AlphaFoldDB" id="A0A9D4E4L7"/>